<evidence type="ECO:0000313" key="3">
    <source>
        <dbReference type="Proteomes" id="UP000301309"/>
    </source>
</evidence>
<feature type="compositionally biased region" description="Polar residues" evidence="1">
    <location>
        <begin position="92"/>
        <end position="102"/>
    </location>
</feature>
<evidence type="ECO:0000313" key="2">
    <source>
        <dbReference type="EMBL" id="GDY49909.1"/>
    </source>
</evidence>
<evidence type="ECO:0000256" key="1">
    <source>
        <dbReference type="SAM" id="MobiDB-lite"/>
    </source>
</evidence>
<proteinExistence type="predicted"/>
<feature type="region of interest" description="Disordered" evidence="1">
    <location>
        <begin position="91"/>
        <end position="113"/>
    </location>
</feature>
<dbReference type="InterPro" id="IPR036812">
    <property type="entry name" value="NAD(P)_OxRdtase_dom_sf"/>
</dbReference>
<dbReference type="Proteomes" id="UP000301309">
    <property type="component" value="Unassembled WGS sequence"/>
</dbReference>
<accession>A0A4D4KVP3</accession>
<organism evidence="2 3">
    <name type="scientific">Streptomyces violaceusniger</name>
    <dbReference type="NCBI Taxonomy" id="68280"/>
    <lineage>
        <taxon>Bacteria</taxon>
        <taxon>Bacillati</taxon>
        <taxon>Actinomycetota</taxon>
        <taxon>Actinomycetes</taxon>
        <taxon>Kitasatosporales</taxon>
        <taxon>Streptomycetaceae</taxon>
        <taxon>Streptomyces</taxon>
        <taxon>Streptomyces violaceusniger group</taxon>
    </lineage>
</organism>
<dbReference type="EMBL" id="BJHW01000001">
    <property type="protein sequence ID" value="GDY49909.1"/>
    <property type="molecule type" value="Genomic_DNA"/>
</dbReference>
<reference evidence="2 3" key="1">
    <citation type="journal article" date="2020" name="Int. J. Syst. Evol. Microbiol.">
        <title>Reclassification of Streptomyces castelarensis and Streptomyces sporoclivatus as later heterotypic synonyms of Streptomyces antimycoticus.</title>
        <authorList>
            <person name="Komaki H."/>
            <person name="Tamura T."/>
        </authorList>
    </citation>
    <scope>NUCLEOTIDE SEQUENCE [LARGE SCALE GENOMIC DNA]</scope>
    <source>
        <strain evidence="2 3">NBRC 13459</strain>
    </source>
</reference>
<comment type="caution">
    <text evidence="2">The sequence shown here is derived from an EMBL/GenBank/DDBJ whole genome shotgun (WGS) entry which is preliminary data.</text>
</comment>
<dbReference type="SUPFAM" id="SSF51430">
    <property type="entry name" value="NAD(P)-linked oxidoreductase"/>
    <property type="match status" value="1"/>
</dbReference>
<protein>
    <submittedName>
        <fullName evidence="2">Uncharacterized protein</fullName>
    </submittedName>
</protein>
<feature type="compositionally biased region" description="Basic and acidic residues" evidence="1">
    <location>
        <begin position="24"/>
        <end position="41"/>
    </location>
</feature>
<sequence length="266" mass="29135">MIYVYLVDGHRLASPAPTGTRPAELNETRRARGHDDLDHGVVLRSRSSAGKPRRVRSGDRRLNRAFGDPEAERDEARDPFDLYVEHGDNFIDTANTHTNGSSERLPGESTRDNRESLVSRMQTIIARVTPAPPCNWRTIRAPSEELGAAGAFEQHRVHDGRPDVRANGHGTVVRHQYRVGVTEPLGKRSAQVPGRDQCSCPAVASALLALTMSATTFIRANLLRTRPVAQHLRRISAVLFAQLLVADTDTTHMAGTTARAMASGPT</sequence>
<keyword evidence="3" id="KW-1185">Reference proteome</keyword>
<name>A0A4D4KVP3_STRVO</name>
<dbReference type="AlphaFoldDB" id="A0A4D4KVP3"/>
<gene>
    <name evidence="2" type="ORF">SVIO_005320</name>
</gene>
<feature type="region of interest" description="Disordered" evidence="1">
    <location>
        <begin position="12"/>
        <end position="76"/>
    </location>
</feature>